<sequence length="50" mass="5701">MSTYTQELENLRKLRASLEAILKDVTTINKVNNPTLLQNSKDLQNALDKI</sequence>
<dbReference type="EMBL" id="QLNQ01000028">
    <property type="protein sequence ID" value="RCK57348.1"/>
    <property type="molecule type" value="Genomic_DNA"/>
</dbReference>
<reference evidence="1 2" key="1">
    <citation type="submission" date="2018-06" db="EMBL/GenBank/DDBJ databases">
        <title>Whole genome sequencing of Candida tropicalis (genome annotated by CSBL at Korea University).</title>
        <authorList>
            <person name="Ahn J."/>
        </authorList>
    </citation>
    <scope>NUCLEOTIDE SEQUENCE [LARGE SCALE GENOMIC DNA]</scope>
    <source>
        <strain evidence="1 2">ATCC 20962</strain>
    </source>
</reference>
<keyword evidence="2" id="KW-1185">Reference proteome</keyword>
<evidence type="ECO:0000313" key="1">
    <source>
        <dbReference type="EMBL" id="RCK57348.1"/>
    </source>
</evidence>
<proteinExistence type="predicted"/>
<organism evidence="1 2">
    <name type="scientific">Candida viswanathii</name>
    <dbReference type="NCBI Taxonomy" id="5486"/>
    <lineage>
        <taxon>Eukaryota</taxon>
        <taxon>Fungi</taxon>
        <taxon>Dikarya</taxon>
        <taxon>Ascomycota</taxon>
        <taxon>Saccharomycotina</taxon>
        <taxon>Pichiomycetes</taxon>
        <taxon>Debaryomycetaceae</taxon>
        <taxon>Candida/Lodderomyces clade</taxon>
        <taxon>Candida</taxon>
    </lineage>
</organism>
<accession>A0A367XUQ6</accession>
<comment type="caution">
    <text evidence="1">The sequence shown here is derived from an EMBL/GenBank/DDBJ whole genome shotgun (WGS) entry which is preliminary data.</text>
</comment>
<dbReference type="AlphaFoldDB" id="A0A367XUQ6"/>
<dbReference type="OrthoDB" id="269405at2759"/>
<evidence type="ECO:0000313" key="2">
    <source>
        <dbReference type="Proteomes" id="UP000253472"/>
    </source>
</evidence>
<name>A0A367XUQ6_9ASCO</name>
<protein>
    <submittedName>
        <fullName evidence="1">Uncharacterized protein</fullName>
    </submittedName>
</protein>
<gene>
    <name evidence="1" type="ORF">Cantr_06282</name>
</gene>
<dbReference type="Proteomes" id="UP000253472">
    <property type="component" value="Unassembled WGS sequence"/>
</dbReference>